<name>A0ABS4CDV8_9PSED</name>
<reference evidence="1 2" key="1">
    <citation type="journal article" date="2022" name="Syst. Appl. Microbiol.">
        <title>Pseudomonas alliivorans sp. nov., a plant-pathogenic bacterium isolated from onion foliage in Georgia, USA.</title>
        <authorList>
            <person name="Zhao M."/>
            <person name="Tyson C."/>
            <person name="Chen H.C."/>
            <person name="Paudel S."/>
            <person name="Gitaitis R."/>
            <person name="Kvitko B."/>
            <person name="Dutta B."/>
        </authorList>
    </citation>
    <scope>NUCLEOTIDE SEQUENCE [LARGE SCALE GENOMIC DNA]</scope>
    <source>
        <strain evidence="1 2">20GA0068</strain>
    </source>
</reference>
<sequence>MDKEKIVTDFGRKYKEQFLTEFKNATSRLHKEKARFADFPKKAFVESYLNKYGYSKSDQQVLNDIAYFWQEASFNSDAIWLLEKIIDNNPERVVAYLNLADAYWSESEKQAAQKTTICTFLL</sequence>
<dbReference type="Gene3D" id="1.25.40.10">
    <property type="entry name" value="Tetratricopeptide repeat domain"/>
    <property type="match status" value="1"/>
</dbReference>
<dbReference type="Proteomes" id="UP000673197">
    <property type="component" value="Unassembled WGS sequence"/>
</dbReference>
<keyword evidence="2" id="KW-1185">Reference proteome</keyword>
<accession>A0ABS4CDV8</accession>
<organism evidence="1 2">
    <name type="scientific">Pseudomonas alliivorans</name>
    <dbReference type="NCBI Taxonomy" id="2810613"/>
    <lineage>
        <taxon>Bacteria</taxon>
        <taxon>Pseudomonadati</taxon>
        <taxon>Pseudomonadota</taxon>
        <taxon>Gammaproteobacteria</taxon>
        <taxon>Pseudomonadales</taxon>
        <taxon>Pseudomonadaceae</taxon>
        <taxon>Pseudomonas</taxon>
    </lineage>
</organism>
<dbReference type="RefSeq" id="WP_210043688.1">
    <property type="nucleotide sequence ID" value="NZ_JAFFZW010000016.1"/>
</dbReference>
<dbReference type="SUPFAM" id="SSF48452">
    <property type="entry name" value="TPR-like"/>
    <property type="match status" value="1"/>
</dbReference>
<evidence type="ECO:0000313" key="2">
    <source>
        <dbReference type="Proteomes" id="UP000673197"/>
    </source>
</evidence>
<dbReference type="EMBL" id="JAFFZW010000016">
    <property type="protein sequence ID" value="MBP0948679.1"/>
    <property type="molecule type" value="Genomic_DNA"/>
</dbReference>
<evidence type="ECO:0008006" key="3">
    <source>
        <dbReference type="Google" id="ProtNLM"/>
    </source>
</evidence>
<dbReference type="InterPro" id="IPR011990">
    <property type="entry name" value="TPR-like_helical_dom_sf"/>
</dbReference>
<proteinExistence type="predicted"/>
<protein>
    <recommendedName>
        <fullName evidence="3">Tetratricopeptide repeat protein</fullName>
    </recommendedName>
</protein>
<evidence type="ECO:0000313" key="1">
    <source>
        <dbReference type="EMBL" id="MBP0948679.1"/>
    </source>
</evidence>
<gene>
    <name evidence="1" type="ORF">JTJ32_25460</name>
</gene>
<comment type="caution">
    <text evidence="1">The sequence shown here is derived from an EMBL/GenBank/DDBJ whole genome shotgun (WGS) entry which is preliminary data.</text>
</comment>